<reference evidence="3 4" key="1">
    <citation type="submission" date="2024-10" db="EMBL/GenBank/DDBJ databases">
        <authorList>
            <person name="Deangelis K."/>
            <person name="Huntemann M."/>
            <person name="Clum A."/>
            <person name="Wang J."/>
            <person name="Palaniappan K."/>
            <person name="Ritter S."/>
            <person name="Chen I.-M."/>
            <person name="Stamatis D."/>
            <person name="Reddy T."/>
            <person name="O'Malley R."/>
            <person name="Daum C."/>
            <person name="Ng V."/>
            <person name="Ivanova N."/>
            <person name="Kyrpides N."/>
            <person name="Woyke T."/>
        </authorList>
    </citation>
    <scope>NUCLEOTIDE SEQUENCE [LARGE SCALE GENOMIC DNA]</scope>
    <source>
        <strain evidence="3 4">GAS97</strain>
    </source>
</reference>
<proteinExistence type="predicted"/>
<feature type="transmembrane region" description="Helical" evidence="1">
    <location>
        <begin position="203"/>
        <end position="222"/>
    </location>
</feature>
<feature type="domain" description="Acyltransferase 3" evidence="2">
    <location>
        <begin position="7"/>
        <end position="319"/>
    </location>
</feature>
<dbReference type="RefSeq" id="WP_404607620.1">
    <property type="nucleotide sequence ID" value="NZ_JBIYDN010000008.1"/>
</dbReference>
<evidence type="ECO:0000259" key="2">
    <source>
        <dbReference type="Pfam" id="PF01757"/>
    </source>
</evidence>
<name>A0ABW8MHF4_9BURK</name>
<feature type="transmembrane region" description="Helical" evidence="1">
    <location>
        <begin position="242"/>
        <end position="261"/>
    </location>
</feature>
<comment type="caution">
    <text evidence="3">The sequence shown here is derived from an EMBL/GenBank/DDBJ whole genome shotgun (WGS) entry which is preliminary data.</text>
</comment>
<feature type="transmembrane region" description="Helical" evidence="1">
    <location>
        <begin position="35"/>
        <end position="52"/>
    </location>
</feature>
<evidence type="ECO:0000313" key="4">
    <source>
        <dbReference type="Proteomes" id="UP001620514"/>
    </source>
</evidence>
<feature type="transmembrane region" description="Helical" evidence="1">
    <location>
        <begin position="72"/>
        <end position="93"/>
    </location>
</feature>
<dbReference type="PANTHER" id="PTHR37312:SF1">
    <property type="entry name" value="MEMBRANE-BOUND ACYLTRANSFERASE YKRP-RELATED"/>
    <property type="match status" value="1"/>
</dbReference>
<feature type="transmembrane region" description="Helical" evidence="1">
    <location>
        <begin position="12"/>
        <end position="29"/>
    </location>
</feature>
<feature type="transmembrane region" description="Helical" evidence="1">
    <location>
        <begin position="268"/>
        <end position="286"/>
    </location>
</feature>
<keyword evidence="1" id="KW-0472">Membrane</keyword>
<feature type="transmembrane region" description="Helical" evidence="1">
    <location>
        <begin position="124"/>
        <end position="144"/>
    </location>
</feature>
<gene>
    <name evidence="3" type="ORF">ABH943_003127</name>
</gene>
<protein>
    <submittedName>
        <fullName evidence="3">Acyltransferase</fullName>
        <ecNumber evidence="3">2.3.1.-</ecNumber>
    </submittedName>
</protein>
<dbReference type="InterPro" id="IPR052734">
    <property type="entry name" value="Nod_factor_acetyltransferase"/>
</dbReference>
<sequence>MSTERNLEIDVFRGLGILLVIMGHTAGLPAEVHRYVYSFHMPAFFFLSGYLFQIDKVRRSRRSFINGKFHRLIIPAWCMGAVCGLAFVVKLLLHRITLTAFLGLAWGTAVGFPRADGNFLSTPLWFLFCLFSLETAAAGLARFIGKAMVPVLMVIGVAGIVGSSHLPFVPFDLDIATSAAFFFAMGHIVRGQRWFDFHENGSLTRRVILLFSVAVVWAVLTYRSGDALNMSDSVFGSSPLKLTLDVAAALAGTLMLAHLSVALPDARFLRWLGTHTLPILGFNYLVNTTVVHALDTAHANHWLLSFVIQAALLAAIAWAVDRTGRVGDLINGRRRQVHPAKPVAFPQA</sequence>
<keyword evidence="4" id="KW-1185">Reference proteome</keyword>
<evidence type="ECO:0000313" key="3">
    <source>
        <dbReference type="EMBL" id="MFK4443105.1"/>
    </source>
</evidence>
<keyword evidence="3" id="KW-0808">Transferase</keyword>
<evidence type="ECO:0000256" key="1">
    <source>
        <dbReference type="SAM" id="Phobius"/>
    </source>
</evidence>
<dbReference type="InterPro" id="IPR002656">
    <property type="entry name" value="Acyl_transf_3_dom"/>
</dbReference>
<dbReference type="EMBL" id="JBIYDN010000008">
    <property type="protein sequence ID" value="MFK4443105.1"/>
    <property type="molecule type" value="Genomic_DNA"/>
</dbReference>
<dbReference type="EC" id="2.3.1.-" evidence="3"/>
<keyword evidence="3" id="KW-0012">Acyltransferase</keyword>
<dbReference type="Pfam" id="PF01757">
    <property type="entry name" value="Acyl_transf_3"/>
    <property type="match status" value="1"/>
</dbReference>
<dbReference type="PANTHER" id="PTHR37312">
    <property type="entry name" value="MEMBRANE-BOUND ACYLTRANSFERASE YKRP-RELATED"/>
    <property type="match status" value="1"/>
</dbReference>
<keyword evidence="1" id="KW-1133">Transmembrane helix</keyword>
<organism evidence="3 4">
    <name type="scientific">Caballeronia udeis</name>
    <dbReference type="NCBI Taxonomy" id="1232866"/>
    <lineage>
        <taxon>Bacteria</taxon>
        <taxon>Pseudomonadati</taxon>
        <taxon>Pseudomonadota</taxon>
        <taxon>Betaproteobacteria</taxon>
        <taxon>Burkholderiales</taxon>
        <taxon>Burkholderiaceae</taxon>
        <taxon>Caballeronia</taxon>
    </lineage>
</organism>
<feature type="transmembrane region" description="Helical" evidence="1">
    <location>
        <begin position="151"/>
        <end position="169"/>
    </location>
</feature>
<keyword evidence="1" id="KW-0812">Transmembrane</keyword>
<dbReference type="GO" id="GO:0016746">
    <property type="term" value="F:acyltransferase activity"/>
    <property type="evidence" value="ECO:0007669"/>
    <property type="project" value="UniProtKB-KW"/>
</dbReference>
<dbReference type="Proteomes" id="UP001620514">
    <property type="component" value="Unassembled WGS sequence"/>
</dbReference>
<feature type="transmembrane region" description="Helical" evidence="1">
    <location>
        <begin position="175"/>
        <end position="191"/>
    </location>
</feature>
<accession>A0ABW8MHF4</accession>
<feature type="transmembrane region" description="Helical" evidence="1">
    <location>
        <begin position="301"/>
        <end position="320"/>
    </location>
</feature>
<reference evidence="3 4" key="2">
    <citation type="submission" date="2024-11" db="EMBL/GenBank/DDBJ databases">
        <title>Using genomics to understand microbial adaptation to soil warming.</title>
        <authorList>
            <person name="Deangelis K.M. PhD."/>
        </authorList>
    </citation>
    <scope>NUCLEOTIDE SEQUENCE [LARGE SCALE GENOMIC DNA]</scope>
    <source>
        <strain evidence="3 4">GAS97</strain>
    </source>
</reference>